<dbReference type="InterPro" id="IPR041957">
    <property type="entry name" value="CT_Nitrate-R-NapA-like"/>
</dbReference>
<sequence>MTLTRTTCPYCGVGCGVLAAADGTIKGDPAHPANLGRLCSKGAALGDTLDLEGRLLAPRVDGKPADWDTAINRVADAFRAAIRDHGPDSVALYVSGQSLTEDYYVANKLMKGFIGAANIDTNSRLCMASSVAGHKRAFGTDTVPGTYEDLEEADLIVLVGSNLAWCHPVLYQRIVAAKQARPEMRVVNIDPRRTATSDLADLHLGVAPDGDVALFNGLLAHLAATDAIDLGFVQDHVNGCLDAVTEARRTDLSVTGLDTQQLEEFYSLWAGTEKVVTVYSQGVNQSSIGTDKVNAILNCHLATGRIGKPGMGPFSVTGQPNAMGGREVGGLANMLANHLDIENEDHRAAVQAFWQSPTICTRPGLKAVDLFDACADGRIKALWVISTNPAVSMPNADHVARAIENVPFVAVSDIMAGTDTGDLADVMLPATGWGEKDGTVTNSERRISRQRAFLPAPGQARPDWRIICDVASAMGWGEAFNYADPSEIFAEYVALSKAAKGFGKDLDLSAWAAIDYATMAPRQWPQDDTRFFGDGAFFHPDGRARMIATPAATAAVPTGLMLNNGRNRDQWHTMTRTGKSARLSAHLAEPYLEINPADAEACGLRPADLARVRGASGGDAILRVWISATAPKGAPFAPMHWTGQLTSAGRVNVATRADVDPVSGQPSFKHAPVRVERYDAAWYGFLASAEPLTPQTGYAAIAKTPTGWQAELAGETAPDDWEAMIRQLTGIADGEVASMHDPRRHLTRVAIRREGRLVALLFAGPEPVALSRRHAVSQIGTEAEVLLALSGRAGQSQPDPGAIVCACHDVGVNTLRSAIASGATTVAALGEQTCAGTNCGSCRSELAGLIAAAQMKVAAE</sequence>
<evidence type="ECO:0000256" key="7">
    <source>
        <dbReference type="ARBA" id="ARBA00023002"/>
    </source>
</evidence>
<comment type="caution">
    <text evidence="12">The sequence shown here is derived from an EMBL/GenBank/DDBJ whole genome shotgun (WGS) entry which is preliminary data.</text>
</comment>
<keyword evidence="9" id="KW-0411">Iron-sulfur</keyword>
<dbReference type="OrthoDB" id="9816402at2"/>
<dbReference type="InterPro" id="IPR050123">
    <property type="entry name" value="Prok_molybdopt-oxidoreductase"/>
</dbReference>
<dbReference type="PROSITE" id="PS00551">
    <property type="entry name" value="MOLYBDOPTERIN_PROK_1"/>
    <property type="match status" value="1"/>
</dbReference>
<evidence type="ECO:0000256" key="6">
    <source>
        <dbReference type="ARBA" id="ARBA00022723"/>
    </source>
</evidence>
<dbReference type="PROSITE" id="PS51669">
    <property type="entry name" value="4FE4S_MOW_BIS_MGD"/>
    <property type="match status" value="1"/>
</dbReference>
<dbReference type="InterPro" id="IPR006963">
    <property type="entry name" value="Mopterin_OxRdtase_4Fe-4S_dom"/>
</dbReference>
<dbReference type="Gene3D" id="2.20.25.90">
    <property type="entry name" value="ADC-like domains"/>
    <property type="match status" value="1"/>
</dbReference>
<accession>A0A4R3JJA6</accession>
<dbReference type="SMART" id="SM00926">
    <property type="entry name" value="Molybdop_Fe4S4"/>
    <property type="match status" value="1"/>
</dbReference>
<dbReference type="InterPro" id="IPR007419">
    <property type="entry name" value="BFD-like_2Fe2S-bd_dom"/>
</dbReference>
<proteinExistence type="inferred from homology"/>
<dbReference type="CDD" id="cd02754">
    <property type="entry name" value="MopB_Nitrate-R-NapA-like"/>
    <property type="match status" value="1"/>
</dbReference>
<dbReference type="GO" id="GO:0016491">
    <property type="term" value="F:oxidoreductase activity"/>
    <property type="evidence" value="ECO:0007669"/>
    <property type="project" value="UniProtKB-KW"/>
</dbReference>
<dbReference type="Gene3D" id="1.10.10.1100">
    <property type="entry name" value="BFD-like [2Fe-2S]-binding domain"/>
    <property type="match status" value="1"/>
</dbReference>
<dbReference type="InterPro" id="IPR041854">
    <property type="entry name" value="BFD-like_2Fe2S-bd_dom_sf"/>
</dbReference>
<dbReference type="SUPFAM" id="SSF50692">
    <property type="entry name" value="ADC-like"/>
    <property type="match status" value="1"/>
</dbReference>
<dbReference type="SUPFAM" id="SSF53706">
    <property type="entry name" value="Formate dehydrogenase/DMSO reductase, domains 1-3"/>
    <property type="match status" value="1"/>
</dbReference>
<dbReference type="GO" id="GO:1990204">
    <property type="term" value="C:oxidoreductase complex"/>
    <property type="evidence" value="ECO:0007669"/>
    <property type="project" value="UniProtKB-ARBA"/>
</dbReference>
<keyword evidence="4" id="KW-0004">4Fe-4S</keyword>
<comment type="cofactor">
    <cofactor evidence="2">
        <name>[4Fe-4S] cluster</name>
        <dbReference type="ChEBI" id="CHEBI:49883"/>
    </cofactor>
</comment>
<dbReference type="Proteomes" id="UP000295696">
    <property type="component" value="Unassembled WGS sequence"/>
</dbReference>
<evidence type="ECO:0000256" key="4">
    <source>
        <dbReference type="ARBA" id="ARBA00022485"/>
    </source>
</evidence>
<gene>
    <name evidence="12" type="ORF">EDD52_102140</name>
</gene>
<dbReference type="Gene3D" id="3.40.50.740">
    <property type="match status" value="1"/>
</dbReference>
<reference evidence="12 13" key="1">
    <citation type="submission" date="2019-03" db="EMBL/GenBank/DDBJ databases">
        <title>Genomic Encyclopedia of Type Strains, Phase IV (KMG-IV): sequencing the most valuable type-strain genomes for metagenomic binning, comparative biology and taxonomic classification.</title>
        <authorList>
            <person name="Goeker M."/>
        </authorList>
    </citation>
    <scope>NUCLEOTIDE SEQUENCE [LARGE SCALE GENOMIC DNA]</scope>
    <source>
        <strain evidence="12 13">DSM 104836</strain>
    </source>
</reference>
<dbReference type="InterPro" id="IPR027467">
    <property type="entry name" value="MopterinOxRdtase_cofactor_BS"/>
</dbReference>
<keyword evidence="6" id="KW-0479">Metal-binding</keyword>
<evidence type="ECO:0000256" key="9">
    <source>
        <dbReference type="ARBA" id="ARBA00023014"/>
    </source>
</evidence>
<dbReference type="InterPro" id="IPR006656">
    <property type="entry name" value="Mopterin_OxRdtase"/>
</dbReference>
<dbReference type="GO" id="GO:0046872">
    <property type="term" value="F:metal ion binding"/>
    <property type="evidence" value="ECO:0007669"/>
    <property type="project" value="UniProtKB-KW"/>
</dbReference>
<dbReference type="Pfam" id="PF04879">
    <property type="entry name" value="Molybdop_Fe4S4"/>
    <property type="match status" value="1"/>
</dbReference>
<evidence type="ECO:0000256" key="3">
    <source>
        <dbReference type="ARBA" id="ARBA00008747"/>
    </source>
</evidence>
<dbReference type="Pfam" id="PF00384">
    <property type="entry name" value="Molybdopterin"/>
    <property type="match status" value="1"/>
</dbReference>
<dbReference type="GO" id="GO:0043546">
    <property type="term" value="F:molybdopterin cofactor binding"/>
    <property type="evidence" value="ECO:0007669"/>
    <property type="project" value="InterPro"/>
</dbReference>
<evidence type="ECO:0000256" key="8">
    <source>
        <dbReference type="ARBA" id="ARBA00023004"/>
    </source>
</evidence>
<dbReference type="InterPro" id="IPR006657">
    <property type="entry name" value="MoPterin_dinucl-bd_dom"/>
</dbReference>
<comment type="cofactor">
    <cofactor evidence="1">
        <name>Mo-bis(molybdopterin guanine dinucleotide)</name>
        <dbReference type="ChEBI" id="CHEBI:60539"/>
    </cofactor>
</comment>
<evidence type="ECO:0000256" key="10">
    <source>
        <dbReference type="ARBA" id="ARBA00023063"/>
    </source>
</evidence>
<dbReference type="EMBL" id="SLZU01000002">
    <property type="protein sequence ID" value="TCS66323.1"/>
    <property type="molecule type" value="Genomic_DNA"/>
</dbReference>
<dbReference type="RefSeq" id="WP_132242301.1">
    <property type="nucleotide sequence ID" value="NZ_SLZU01000002.1"/>
</dbReference>
<dbReference type="AlphaFoldDB" id="A0A4R3JJA6"/>
<evidence type="ECO:0000256" key="5">
    <source>
        <dbReference type="ARBA" id="ARBA00022505"/>
    </source>
</evidence>
<dbReference type="GO" id="GO:0042128">
    <property type="term" value="P:nitrate assimilation"/>
    <property type="evidence" value="ECO:0007669"/>
    <property type="project" value="UniProtKB-KW"/>
</dbReference>
<feature type="domain" description="4Fe-4S Mo/W bis-MGD-type" evidence="11">
    <location>
        <begin position="1"/>
        <end position="53"/>
    </location>
</feature>
<name>A0A4R3JJA6_9RHOB</name>
<evidence type="ECO:0000313" key="13">
    <source>
        <dbReference type="Proteomes" id="UP000295696"/>
    </source>
</evidence>
<keyword evidence="5" id="KW-0500">Molybdenum</keyword>
<keyword evidence="13" id="KW-1185">Reference proteome</keyword>
<dbReference type="Pfam" id="PF04324">
    <property type="entry name" value="Fer2_BFD"/>
    <property type="match status" value="1"/>
</dbReference>
<evidence type="ECO:0000259" key="11">
    <source>
        <dbReference type="PROSITE" id="PS51669"/>
    </source>
</evidence>
<evidence type="ECO:0000256" key="1">
    <source>
        <dbReference type="ARBA" id="ARBA00001942"/>
    </source>
</evidence>
<evidence type="ECO:0000256" key="2">
    <source>
        <dbReference type="ARBA" id="ARBA00001966"/>
    </source>
</evidence>
<keyword evidence="7" id="KW-0560">Oxidoreductase</keyword>
<organism evidence="12 13">
    <name type="scientific">Primorskyibacter sedentarius</name>
    <dbReference type="NCBI Taxonomy" id="745311"/>
    <lineage>
        <taxon>Bacteria</taxon>
        <taxon>Pseudomonadati</taxon>
        <taxon>Pseudomonadota</taxon>
        <taxon>Alphaproteobacteria</taxon>
        <taxon>Rhodobacterales</taxon>
        <taxon>Roseobacteraceae</taxon>
        <taxon>Primorskyibacter</taxon>
    </lineage>
</organism>
<dbReference type="GO" id="GO:0051539">
    <property type="term" value="F:4 iron, 4 sulfur cluster binding"/>
    <property type="evidence" value="ECO:0007669"/>
    <property type="project" value="UniProtKB-KW"/>
</dbReference>
<dbReference type="InterPro" id="IPR009010">
    <property type="entry name" value="Asp_de-COase-like_dom_sf"/>
</dbReference>
<dbReference type="PANTHER" id="PTHR43105">
    <property type="entry name" value="RESPIRATORY NITRATE REDUCTASE"/>
    <property type="match status" value="1"/>
</dbReference>
<keyword evidence="10" id="KW-0534">Nitrate assimilation</keyword>
<evidence type="ECO:0000313" key="12">
    <source>
        <dbReference type="EMBL" id="TCS66323.1"/>
    </source>
</evidence>
<protein>
    <submittedName>
        <fullName evidence="12">Assimilatory nitrate reductase (NADH) alpha subunit apoprotein</fullName>
    </submittedName>
</protein>
<dbReference type="PANTHER" id="PTHR43105:SF9">
    <property type="entry name" value="NADPH-FE(3+) OXIDOREDUCTASE SUBUNIT ALPHA"/>
    <property type="match status" value="1"/>
</dbReference>
<dbReference type="Pfam" id="PF01568">
    <property type="entry name" value="Molydop_binding"/>
    <property type="match status" value="1"/>
</dbReference>
<dbReference type="CDD" id="cd02791">
    <property type="entry name" value="MopB_CT_Nitrate-R-NapA-like"/>
    <property type="match status" value="1"/>
</dbReference>
<dbReference type="GO" id="GO:0045333">
    <property type="term" value="P:cellular respiration"/>
    <property type="evidence" value="ECO:0007669"/>
    <property type="project" value="UniProtKB-ARBA"/>
</dbReference>
<dbReference type="GO" id="GO:0016020">
    <property type="term" value="C:membrane"/>
    <property type="evidence" value="ECO:0007669"/>
    <property type="project" value="TreeGrafter"/>
</dbReference>
<dbReference type="Gene3D" id="3.40.228.10">
    <property type="entry name" value="Dimethylsulfoxide Reductase, domain 2"/>
    <property type="match status" value="1"/>
</dbReference>
<comment type="similarity">
    <text evidence="3">Belongs to the prokaryotic molybdopterin-containing oxidoreductase family. NasA/NapA/NarB subfamily.</text>
</comment>
<keyword evidence="8" id="KW-0408">Iron</keyword>
<dbReference type="Gene3D" id="2.40.40.20">
    <property type="match status" value="1"/>
</dbReference>